<reference evidence="2 3" key="1">
    <citation type="submission" date="2018-04" db="EMBL/GenBank/DDBJ databases">
        <authorList>
            <person name="Zhang X."/>
            <person name="Yuan J."/>
            <person name="Li F."/>
            <person name="Xiang J."/>
        </authorList>
    </citation>
    <scope>NUCLEOTIDE SEQUENCE [LARGE SCALE GENOMIC DNA]</scope>
    <source>
        <tissue evidence="2">Muscle</tissue>
    </source>
</reference>
<comment type="caution">
    <text evidence="2">The sequence shown here is derived from an EMBL/GenBank/DDBJ whole genome shotgun (WGS) entry which is preliminary data.</text>
</comment>
<evidence type="ECO:0000313" key="2">
    <source>
        <dbReference type="EMBL" id="ROT77318.1"/>
    </source>
</evidence>
<feature type="region of interest" description="Disordered" evidence="1">
    <location>
        <begin position="108"/>
        <end position="142"/>
    </location>
</feature>
<evidence type="ECO:0000256" key="1">
    <source>
        <dbReference type="SAM" id="MobiDB-lite"/>
    </source>
</evidence>
<dbReference type="AlphaFoldDB" id="A0A423TLL0"/>
<evidence type="ECO:0000313" key="3">
    <source>
        <dbReference type="Proteomes" id="UP000283509"/>
    </source>
</evidence>
<feature type="region of interest" description="Disordered" evidence="1">
    <location>
        <begin position="1"/>
        <end position="91"/>
    </location>
</feature>
<dbReference type="EMBL" id="QCYY01001538">
    <property type="protein sequence ID" value="ROT77318.1"/>
    <property type="molecule type" value="Genomic_DNA"/>
</dbReference>
<reference evidence="2 3" key="2">
    <citation type="submission" date="2019-01" db="EMBL/GenBank/DDBJ databases">
        <title>The decoding of complex shrimp genome reveals the adaptation for benthos swimmer, frequently molting mechanism and breeding impact on genome.</title>
        <authorList>
            <person name="Sun Y."/>
            <person name="Gao Y."/>
            <person name="Yu Y."/>
        </authorList>
    </citation>
    <scope>NUCLEOTIDE SEQUENCE [LARGE SCALE GENOMIC DNA]</scope>
    <source>
        <tissue evidence="2">Muscle</tissue>
    </source>
</reference>
<accession>A0A423TLL0</accession>
<dbReference type="Proteomes" id="UP000283509">
    <property type="component" value="Unassembled WGS sequence"/>
</dbReference>
<protein>
    <submittedName>
        <fullName evidence="2">Uncharacterized protein</fullName>
    </submittedName>
</protein>
<feature type="compositionally biased region" description="Polar residues" evidence="1">
    <location>
        <begin position="129"/>
        <end position="139"/>
    </location>
</feature>
<proteinExistence type="predicted"/>
<name>A0A423TLL0_PENVA</name>
<sequence>MDRRDRQTPSPQMYRSAGENHRPRTPSPSPTNTLTPSYGSRQQSRDVSVGQPSSESYEEAIELRPRNTSEASTYCKNAHSSGDRPREGSGGGMAVEILINIHDESCGYRRGSSADNDKDAQPLPVNNGPILSQGGQPNGRTKEKHLTFSESTEQLLSAKTSPIKENGSVETGKVAKGDVGKSVVCVNVNKSSLKATTPLQVDSVVAKKSAKGKDQETML</sequence>
<organism evidence="2 3">
    <name type="scientific">Penaeus vannamei</name>
    <name type="common">Whiteleg shrimp</name>
    <name type="synonym">Litopenaeus vannamei</name>
    <dbReference type="NCBI Taxonomy" id="6689"/>
    <lineage>
        <taxon>Eukaryota</taxon>
        <taxon>Metazoa</taxon>
        <taxon>Ecdysozoa</taxon>
        <taxon>Arthropoda</taxon>
        <taxon>Crustacea</taxon>
        <taxon>Multicrustacea</taxon>
        <taxon>Malacostraca</taxon>
        <taxon>Eumalacostraca</taxon>
        <taxon>Eucarida</taxon>
        <taxon>Decapoda</taxon>
        <taxon>Dendrobranchiata</taxon>
        <taxon>Penaeoidea</taxon>
        <taxon>Penaeidae</taxon>
        <taxon>Penaeus</taxon>
    </lineage>
</organism>
<feature type="compositionally biased region" description="Polar residues" evidence="1">
    <location>
        <begin position="68"/>
        <end position="80"/>
    </location>
</feature>
<feature type="compositionally biased region" description="Polar residues" evidence="1">
    <location>
        <begin position="38"/>
        <end position="55"/>
    </location>
</feature>
<gene>
    <name evidence="2" type="ORF">C7M84_004019</name>
</gene>
<keyword evidence="3" id="KW-1185">Reference proteome</keyword>